<evidence type="ECO:0000313" key="1">
    <source>
        <dbReference type="EMBL" id="KAI3352957.1"/>
    </source>
</evidence>
<accession>A0ACB8VDH5</accession>
<keyword evidence="2" id="KW-1185">Reference proteome</keyword>
<dbReference type="EMBL" id="CM041553">
    <property type="protein sequence ID" value="KAI3352957.1"/>
    <property type="molecule type" value="Genomic_DNA"/>
</dbReference>
<sequence>MTSEMETQVTPEAKSNAVANGGARIIVDGDDEVLGYGGLTSGLLWCWHIAGMILNNGQQVFMSAPAFLSLFLSVPSSPTDLSEMLAEGTKESHDKAENCQGARQLFTLSTRPWKRRSRRTKTIFTSLQSRGLGRASSQLPSTGEGLNFYQFEGIHSHKGFKQLYRSRMNELELDTDTEERLVEESNRAFEFNMMSSKTLGKQSQKKSKMQFWDTVMQRSWREVISTSAPIMQQKWDIKVMEQVASGNPTYAGQLAMMLLKHPPRQVALWVALLAGFAAWYLL</sequence>
<proteinExistence type="predicted"/>
<protein>
    <submittedName>
        <fullName evidence="1">Uncharacterized protein</fullName>
    </submittedName>
</protein>
<dbReference type="Proteomes" id="UP000831701">
    <property type="component" value="Chromosome 23"/>
</dbReference>
<comment type="caution">
    <text evidence="1">The sequence shown here is derived from an EMBL/GenBank/DDBJ whole genome shotgun (WGS) entry which is preliminary data.</text>
</comment>
<name>A0ACB8VDH5_9TELE</name>
<organism evidence="1 2">
    <name type="scientific">Scortum barcoo</name>
    <name type="common">barcoo grunter</name>
    <dbReference type="NCBI Taxonomy" id="214431"/>
    <lineage>
        <taxon>Eukaryota</taxon>
        <taxon>Metazoa</taxon>
        <taxon>Chordata</taxon>
        <taxon>Craniata</taxon>
        <taxon>Vertebrata</taxon>
        <taxon>Euteleostomi</taxon>
        <taxon>Actinopterygii</taxon>
        <taxon>Neopterygii</taxon>
        <taxon>Teleostei</taxon>
        <taxon>Neoteleostei</taxon>
        <taxon>Acanthomorphata</taxon>
        <taxon>Eupercaria</taxon>
        <taxon>Centrarchiformes</taxon>
        <taxon>Terapontoidei</taxon>
        <taxon>Terapontidae</taxon>
        <taxon>Scortum</taxon>
    </lineage>
</organism>
<gene>
    <name evidence="1" type="ORF">L3Q82_019529</name>
</gene>
<evidence type="ECO:0000313" key="2">
    <source>
        <dbReference type="Proteomes" id="UP000831701"/>
    </source>
</evidence>
<reference evidence="1" key="1">
    <citation type="submission" date="2022-04" db="EMBL/GenBank/DDBJ databases">
        <title>Jade perch genome.</title>
        <authorList>
            <person name="Chao B."/>
        </authorList>
    </citation>
    <scope>NUCLEOTIDE SEQUENCE</scope>
    <source>
        <strain evidence="1">CB-2022</strain>
    </source>
</reference>